<evidence type="ECO:0000313" key="3">
    <source>
        <dbReference type="Proteomes" id="UP001153069"/>
    </source>
</evidence>
<dbReference type="Proteomes" id="UP001153069">
    <property type="component" value="Unassembled WGS sequence"/>
</dbReference>
<dbReference type="SUPFAM" id="SSF54695">
    <property type="entry name" value="POZ domain"/>
    <property type="match status" value="1"/>
</dbReference>
<dbReference type="InterPro" id="IPR045068">
    <property type="entry name" value="BACURD1-3"/>
</dbReference>
<accession>A0A9N8DVM7</accession>
<dbReference type="EMBL" id="CAICTM010000308">
    <property type="protein sequence ID" value="CAB9507515.1"/>
    <property type="molecule type" value="Genomic_DNA"/>
</dbReference>
<protein>
    <submittedName>
        <fullName evidence="2">BTB/POZ domain-containing protein</fullName>
    </submittedName>
</protein>
<dbReference type="InterPro" id="IPR003131">
    <property type="entry name" value="T1-type_BTB"/>
</dbReference>
<dbReference type="PANTHER" id="PTHR11145">
    <property type="entry name" value="BTB/POZ DOMAIN-CONTAINING ADAPTER FOR CUL3-MEDIATED RHOA DEGRADATION PROTEIN FAMILY MEMBER"/>
    <property type="match status" value="1"/>
</dbReference>
<keyword evidence="3" id="KW-1185">Reference proteome</keyword>
<proteinExistence type="predicted"/>
<dbReference type="GO" id="GO:0051260">
    <property type="term" value="P:protein homooligomerization"/>
    <property type="evidence" value="ECO:0007669"/>
    <property type="project" value="InterPro"/>
</dbReference>
<dbReference type="Gene3D" id="3.30.710.10">
    <property type="entry name" value="Potassium Channel Kv1.1, Chain A"/>
    <property type="match status" value="1"/>
</dbReference>
<evidence type="ECO:0000259" key="1">
    <source>
        <dbReference type="PROSITE" id="PS50097"/>
    </source>
</evidence>
<organism evidence="2 3">
    <name type="scientific">Seminavis robusta</name>
    <dbReference type="NCBI Taxonomy" id="568900"/>
    <lineage>
        <taxon>Eukaryota</taxon>
        <taxon>Sar</taxon>
        <taxon>Stramenopiles</taxon>
        <taxon>Ochrophyta</taxon>
        <taxon>Bacillariophyta</taxon>
        <taxon>Bacillariophyceae</taxon>
        <taxon>Bacillariophycidae</taxon>
        <taxon>Naviculales</taxon>
        <taxon>Naviculaceae</taxon>
        <taxon>Seminavis</taxon>
    </lineage>
</organism>
<dbReference type="InterPro" id="IPR000210">
    <property type="entry name" value="BTB/POZ_dom"/>
</dbReference>
<evidence type="ECO:0000313" key="2">
    <source>
        <dbReference type="EMBL" id="CAB9507515.1"/>
    </source>
</evidence>
<dbReference type="AlphaFoldDB" id="A0A9N8DVM7"/>
<sequence length="236" mass="26653">MASESREEGLSLTVRFNVGGTKYEVSRSLLSQHQDTVLARMASATWQRNPHIEIFVERDGGRFKFVLDYMRDGQVILPASGQVSKESLLNELMYFGFDTADPSRIKVEFAHLEEPMPMSRITADHIEKMQELYNKRDKLDIEISANIVAHACCVRYTTTGNLNVIFSAVSDDHLDLEVSDAVECANLFNDAQETLIAALNRVLAKYGFRAAEFQISHRKGEPEVRVDLSKHVCLLL</sequence>
<dbReference type="InterPro" id="IPR011333">
    <property type="entry name" value="SKP1/BTB/POZ_sf"/>
</dbReference>
<dbReference type="OrthoDB" id="2142040at2759"/>
<dbReference type="CDD" id="cd18316">
    <property type="entry name" value="BTB_POZ_KCTD-like"/>
    <property type="match status" value="1"/>
</dbReference>
<dbReference type="Pfam" id="PF02214">
    <property type="entry name" value="BTB_2"/>
    <property type="match status" value="1"/>
</dbReference>
<reference evidence="2" key="1">
    <citation type="submission" date="2020-06" db="EMBL/GenBank/DDBJ databases">
        <authorList>
            <consortium name="Plant Systems Biology data submission"/>
        </authorList>
    </citation>
    <scope>NUCLEOTIDE SEQUENCE</scope>
    <source>
        <strain evidence="2">D6</strain>
    </source>
</reference>
<dbReference type="PROSITE" id="PS50097">
    <property type="entry name" value="BTB"/>
    <property type="match status" value="1"/>
</dbReference>
<dbReference type="PANTHER" id="PTHR11145:SF8">
    <property type="entry name" value="RE57120P"/>
    <property type="match status" value="1"/>
</dbReference>
<name>A0A9N8DVM7_9STRA</name>
<gene>
    <name evidence="2" type="ORF">SEMRO_309_G113860.1</name>
</gene>
<feature type="domain" description="BTB" evidence="1">
    <location>
        <begin position="12"/>
        <end position="79"/>
    </location>
</feature>
<comment type="caution">
    <text evidence="2">The sequence shown here is derived from an EMBL/GenBank/DDBJ whole genome shotgun (WGS) entry which is preliminary data.</text>
</comment>